<evidence type="ECO:0000259" key="3">
    <source>
        <dbReference type="Pfam" id="PF13495"/>
    </source>
</evidence>
<keyword evidence="5" id="KW-1185">Reference proteome</keyword>
<reference evidence="4 5" key="1">
    <citation type="submission" date="2023-06" db="EMBL/GenBank/DDBJ databases">
        <title>Roseiconus lacunae JC819 isolated from Gulf of Mannar region, Tamil Nadu.</title>
        <authorList>
            <person name="Pk S."/>
            <person name="Ch S."/>
            <person name="Ch V.R."/>
        </authorList>
    </citation>
    <scope>NUCLEOTIDE SEQUENCE [LARGE SCALE GENOMIC DNA]</scope>
    <source>
        <strain evidence="4 5">JC819</strain>
    </source>
</reference>
<sequence length="149" mass="17279">MSKSNNRRSHSQNDPQRGAYFPEKLRQKLSEDLQLSGMSQRTHHGYIRAIRQLSDLAKKSPDKITEHQLRQFFLHLKNDRGFAYAWSLSPSIRCCCHADHCKSTSKRAMDDRQNAHDREKANVIGEANRIGSRTHESYAPEPPRIKLVR</sequence>
<feature type="region of interest" description="Disordered" evidence="2">
    <location>
        <begin position="1"/>
        <end position="21"/>
    </location>
</feature>
<evidence type="ECO:0000313" key="5">
    <source>
        <dbReference type="Proteomes" id="UP001239462"/>
    </source>
</evidence>
<protein>
    <submittedName>
        <fullName evidence="4">Phage integrase N-terminal SAM-like domain-containing protein</fullName>
    </submittedName>
</protein>
<evidence type="ECO:0000313" key="4">
    <source>
        <dbReference type="EMBL" id="MDM4015904.1"/>
    </source>
</evidence>
<name>A0ABT7PHY4_9BACT</name>
<dbReference type="InterPro" id="IPR004107">
    <property type="entry name" value="Integrase_SAM-like_N"/>
</dbReference>
<dbReference type="InterPro" id="IPR010998">
    <property type="entry name" value="Integrase_recombinase_N"/>
</dbReference>
<dbReference type="Pfam" id="PF13495">
    <property type="entry name" value="Phage_int_SAM_4"/>
    <property type="match status" value="1"/>
</dbReference>
<dbReference type="EMBL" id="JASZZN010000007">
    <property type="protein sequence ID" value="MDM4015904.1"/>
    <property type="molecule type" value="Genomic_DNA"/>
</dbReference>
<gene>
    <name evidence="4" type="ORF">QTN89_10715</name>
</gene>
<comment type="caution">
    <text evidence="4">The sequence shown here is derived from an EMBL/GenBank/DDBJ whole genome shotgun (WGS) entry which is preliminary data.</text>
</comment>
<feature type="region of interest" description="Disordered" evidence="2">
    <location>
        <begin position="127"/>
        <end position="149"/>
    </location>
</feature>
<evidence type="ECO:0000256" key="1">
    <source>
        <dbReference type="ARBA" id="ARBA00023125"/>
    </source>
</evidence>
<evidence type="ECO:0000256" key="2">
    <source>
        <dbReference type="SAM" id="MobiDB-lite"/>
    </source>
</evidence>
<organism evidence="4 5">
    <name type="scientific">Roseiconus lacunae</name>
    <dbReference type="NCBI Taxonomy" id="2605694"/>
    <lineage>
        <taxon>Bacteria</taxon>
        <taxon>Pseudomonadati</taxon>
        <taxon>Planctomycetota</taxon>
        <taxon>Planctomycetia</taxon>
        <taxon>Pirellulales</taxon>
        <taxon>Pirellulaceae</taxon>
        <taxon>Roseiconus</taxon>
    </lineage>
</organism>
<keyword evidence="1" id="KW-0238">DNA-binding</keyword>
<feature type="domain" description="Integrase SAM-like N-terminal" evidence="3">
    <location>
        <begin position="25"/>
        <end position="84"/>
    </location>
</feature>
<proteinExistence type="predicted"/>
<feature type="compositionally biased region" description="Basic residues" evidence="2">
    <location>
        <begin position="1"/>
        <end position="10"/>
    </location>
</feature>
<dbReference type="Gene3D" id="1.10.150.130">
    <property type="match status" value="1"/>
</dbReference>
<dbReference type="RefSeq" id="WP_149496155.1">
    <property type="nucleotide sequence ID" value="NZ_JASZZN010000007.1"/>
</dbReference>
<accession>A0ABT7PHY4</accession>
<dbReference type="Proteomes" id="UP001239462">
    <property type="component" value="Unassembled WGS sequence"/>
</dbReference>